<gene>
    <name evidence="2" type="ordered locus">SE_0176</name>
</gene>
<dbReference type="KEGG" id="sep:SE_0176"/>
<accession>A0A0H2VGZ8</accession>
<dbReference type="AlphaFoldDB" id="A0A0H2VGZ8"/>
<evidence type="ECO:0000313" key="3">
    <source>
        <dbReference type="Proteomes" id="UP000001411"/>
    </source>
</evidence>
<evidence type="ECO:0000256" key="1">
    <source>
        <dbReference type="SAM" id="SignalP"/>
    </source>
</evidence>
<proteinExistence type="predicted"/>
<protein>
    <recommendedName>
        <fullName evidence="4">Secreted protein</fullName>
    </recommendedName>
</protein>
<sequence length="57" mass="5935">MMPPALATMLTILFANSAPSSACAAVTVSTIASPNLETCSIKLSLPHFVFNGRITLI</sequence>
<keyword evidence="1" id="KW-0732">Signal</keyword>
<dbReference type="EMBL" id="AE015929">
    <property type="protein sequence ID" value="AAO03773.1"/>
    <property type="molecule type" value="Genomic_DNA"/>
</dbReference>
<feature type="chain" id="PRO_5002599859" description="Secreted protein" evidence="1">
    <location>
        <begin position="25"/>
        <end position="57"/>
    </location>
</feature>
<organism evidence="2 3">
    <name type="scientific">Staphylococcus epidermidis (strain ATCC 12228 / FDA PCI 1200)</name>
    <dbReference type="NCBI Taxonomy" id="176280"/>
    <lineage>
        <taxon>Bacteria</taxon>
        <taxon>Bacillati</taxon>
        <taxon>Bacillota</taxon>
        <taxon>Bacilli</taxon>
        <taxon>Bacillales</taxon>
        <taxon>Staphylococcaceae</taxon>
        <taxon>Staphylococcus</taxon>
    </lineage>
</organism>
<evidence type="ECO:0000313" key="2">
    <source>
        <dbReference type="EMBL" id="AAO03773.1"/>
    </source>
</evidence>
<dbReference type="HOGENOM" id="CLU_2994502_0_0_9"/>
<name>A0A0H2VGZ8_STAES</name>
<dbReference type="Proteomes" id="UP000001411">
    <property type="component" value="Chromosome"/>
</dbReference>
<reference evidence="2 3" key="1">
    <citation type="journal article" date="2003" name="Mol. Microbiol.">
        <title>Genome-based analysis of virulence genes in a non-biofilm-forming Staphylococcus epidermidis strain (ATCC 12228).</title>
        <authorList>
            <person name="Zhang Y.Q."/>
            <person name="Ren S.X."/>
            <person name="Li H.L."/>
            <person name="Wang Y.X."/>
            <person name="Fu G."/>
            <person name="Yang J."/>
            <person name="Qin Z.Q."/>
            <person name="Miao Y.G."/>
            <person name="Wang W.Y."/>
            <person name="Chen R.S."/>
            <person name="Shen Y."/>
            <person name="Chen Z."/>
            <person name="Yuan Z.H."/>
            <person name="Zhao G.P."/>
            <person name="Qu D."/>
            <person name="Danchin A."/>
            <person name="Wen Y.M."/>
        </authorList>
    </citation>
    <scope>NUCLEOTIDE SEQUENCE [LARGE SCALE GENOMIC DNA]</scope>
    <source>
        <strain evidence="3">ATCC 12228 / FDA PCI 1200</strain>
    </source>
</reference>
<feature type="signal peptide" evidence="1">
    <location>
        <begin position="1"/>
        <end position="24"/>
    </location>
</feature>
<evidence type="ECO:0008006" key="4">
    <source>
        <dbReference type="Google" id="ProtNLM"/>
    </source>
</evidence>